<comment type="caution">
    <text evidence="1">The sequence shown here is derived from an EMBL/GenBank/DDBJ whole genome shotgun (WGS) entry which is preliminary data.</text>
</comment>
<dbReference type="RefSeq" id="WP_277872886.1">
    <property type="nucleotide sequence ID" value="NZ_VLKU01000008.1"/>
</dbReference>
<organism evidence="1 2">
    <name type="scientific">Paracoccus sulfuroxidans</name>
    <dbReference type="NCBI Taxonomy" id="384678"/>
    <lineage>
        <taxon>Bacteria</taxon>
        <taxon>Pseudomonadati</taxon>
        <taxon>Pseudomonadota</taxon>
        <taxon>Alphaproteobacteria</taxon>
        <taxon>Rhodobacterales</taxon>
        <taxon>Paracoccaceae</taxon>
        <taxon>Paracoccus</taxon>
    </lineage>
</organism>
<sequence length="41" mass="4441">MTTLSAFAAILLADRLTNASRRLGDWFTAERGSADGKNGWV</sequence>
<keyword evidence="2" id="KW-1185">Reference proteome</keyword>
<gene>
    <name evidence="1" type="ORF">IQ24_02648</name>
</gene>
<accession>A0A562NKX5</accession>
<evidence type="ECO:0000313" key="1">
    <source>
        <dbReference type="EMBL" id="TWI32773.1"/>
    </source>
</evidence>
<reference evidence="1 2" key="1">
    <citation type="journal article" date="2015" name="Stand. Genomic Sci.">
        <title>Genomic Encyclopedia of Bacterial and Archaeal Type Strains, Phase III: the genomes of soil and plant-associated and newly described type strains.</title>
        <authorList>
            <person name="Whitman W.B."/>
            <person name="Woyke T."/>
            <person name="Klenk H.P."/>
            <person name="Zhou Y."/>
            <person name="Lilburn T.G."/>
            <person name="Beck B.J."/>
            <person name="De Vos P."/>
            <person name="Vandamme P."/>
            <person name="Eisen J.A."/>
            <person name="Garrity G."/>
            <person name="Hugenholtz P."/>
            <person name="Kyrpides N.C."/>
        </authorList>
    </citation>
    <scope>NUCLEOTIDE SEQUENCE [LARGE SCALE GENOMIC DNA]</scope>
    <source>
        <strain evidence="1 2">CGMCC 1.5364</strain>
    </source>
</reference>
<protein>
    <submittedName>
        <fullName evidence="1">Uncharacterized protein</fullName>
    </submittedName>
</protein>
<dbReference type="Proteomes" id="UP000316225">
    <property type="component" value="Unassembled WGS sequence"/>
</dbReference>
<dbReference type="EMBL" id="VLKU01000008">
    <property type="protein sequence ID" value="TWI32773.1"/>
    <property type="molecule type" value="Genomic_DNA"/>
</dbReference>
<evidence type="ECO:0000313" key="2">
    <source>
        <dbReference type="Proteomes" id="UP000316225"/>
    </source>
</evidence>
<name>A0A562NKX5_9RHOB</name>
<proteinExistence type="predicted"/>
<dbReference type="AlphaFoldDB" id="A0A562NKX5"/>